<feature type="transmembrane region" description="Helical" evidence="1">
    <location>
        <begin position="12"/>
        <end position="37"/>
    </location>
</feature>
<proteinExistence type="predicted"/>
<protein>
    <submittedName>
        <fullName evidence="2">DUF2975 domain-containing protein</fullName>
    </submittedName>
</protein>
<sequence>MKPLRNKSLSAILSTIVNLIWWLEWLGGAYCIIMGIMAGCIRKAYVFIIPINYDPITIRQIYAISKKGHVGILNSTNGNLAFGIDANFQNIVMLLIGFGSLYAAILIVTYQLKKILHSLKQNQPFQQLNILRLKIIAFVLIGYSLVQWAFVIVVTRILVSTFRFPHMDLTYGFNYNCLLMGIMLFVVQEIFKTGLLLEEDKQLTI</sequence>
<keyword evidence="1" id="KW-0812">Transmembrane</keyword>
<dbReference type="Pfam" id="PF11188">
    <property type="entry name" value="DUF2975"/>
    <property type="match status" value="1"/>
</dbReference>
<organism evidence="2 3">
    <name type="scientific">Mucilaginibacter angelicae</name>
    <dbReference type="NCBI Taxonomy" id="869718"/>
    <lineage>
        <taxon>Bacteria</taxon>
        <taxon>Pseudomonadati</taxon>
        <taxon>Bacteroidota</taxon>
        <taxon>Sphingobacteriia</taxon>
        <taxon>Sphingobacteriales</taxon>
        <taxon>Sphingobacteriaceae</taxon>
        <taxon>Mucilaginibacter</taxon>
    </lineage>
</organism>
<keyword evidence="1" id="KW-1133">Transmembrane helix</keyword>
<comment type="caution">
    <text evidence="2">The sequence shown here is derived from an EMBL/GenBank/DDBJ whole genome shotgun (WGS) entry which is preliminary data.</text>
</comment>
<dbReference type="InterPro" id="IPR021354">
    <property type="entry name" value="DUF2975"/>
</dbReference>
<dbReference type="EMBL" id="JBHLTS010000004">
    <property type="protein sequence ID" value="MFC0512810.1"/>
    <property type="molecule type" value="Genomic_DNA"/>
</dbReference>
<evidence type="ECO:0000256" key="1">
    <source>
        <dbReference type="SAM" id="Phobius"/>
    </source>
</evidence>
<reference evidence="2 3" key="1">
    <citation type="submission" date="2024-09" db="EMBL/GenBank/DDBJ databases">
        <authorList>
            <person name="Sun Q."/>
            <person name="Mori K."/>
        </authorList>
    </citation>
    <scope>NUCLEOTIDE SEQUENCE [LARGE SCALE GENOMIC DNA]</scope>
    <source>
        <strain evidence="2 3">NCAIM B.02415</strain>
    </source>
</reference>
<dbReference type="Proteomes" id="UP001589828">
    <property type="component" value="Unassembled WGS sequence"/>
</dbReference>
<feature type="transmembrane region" description="Helical" evidence="1">
    <location>
        <begin position="91"/>
        <end position="112"/>
    </location>
</feature>
<dbReference type="RefSeq" id="WP_377020686.1">
    <property type="nucleotide sequence ID" value="NZ_JBHLTS010000004.1"/>
</dbReference>
<keyword evidence="3" id="KW-1185">Reference proteome</keyword>
<evidence type="ECO:0000313" key="3">
    <source>
        <dbReference type="Proteomes" id="UP001589828"/>
    </source>
</evidence>
<name>A0ABV6L305_9SPHI</name>
<accession>A0ABV6L305</accession>
<feature type="transmembrane region" description="Helical" evidence="1">
    <location>
        <begin position="171"/>
        <end position="191"/>
    </location>
</feature>
<gene>
    <name evidence="2" type="ORF">ACFFGT_01325</name>
</gene>
<evidence type="ECO:0000313" key="2">
    <source>
        <dbReference type="EMBL" id="MFC0512810.1"/>
    </source>
</evidence>
<feature type="transmembrane region" description="Helical" evidence="1">
    <location>
        <begin position="133"/>
        <end position="159"/>
    </location>
</feature>
<keyword evidence="1" id="KW-0472">Membrane</keyword>